<dbReference type="Pfam" id="PF01610">
    <property type="entry name" value="DDE_Tnp_ISL3"/>
    <property type="match status" value="2"/>
</dbReference>
<evidence type="ECO:0000259" key="2">
    <source>
        <dbReference type="Pfam" id="PF14690"/>
    </source>
</evidence>
<dbReference type="InterPro" id="IPR002560">
    <property type="entry name" value="Transposase_DDE"/>
</dbReference>
<accession>A0A5P2QR74</accession>
<proteinExistence type="predicted"/>
<dbReference type="PANTHER" id="PTHR33498">
    <property type="entry name" value="TRANSPOSASE FOR INSERTION SEQUENCE ELEMENT IS1557"/>
    <property type="match status" value="1"/>
</dbReference>
<dbReference type="EMBL" id="CP044081">
    <property type="protein sequence ID" value="QEU08073.1"/>
    <property type="molecule type" value="Genomic_DNA"/>
</dbReference>
<dbReference type="RefSeq" id="WP_150350317.1">
    <property type="nucleotide sequence ID" value="NZ_CP038095.1"/>
</dbReference>
<dbReference type="PANTHER" id="PTHR33498:SF1">
    <property type="entry name" value="TRANSPOSASE FOR INSERTION SEQUENCE ELEMENT IS1557"/>
    <property type="match status" value="1"/>
</dbReference>
<sequence length="517" mass="57918">MQARYDTKLLPEGVRATGYRVDGAVISVDAEMIRSEAFCPECGFRSARRHGRYVRSLADLPAHGRTVQLRLSVRRFRCLIAQCPVKTFSEAVPISLAQPHGRRTGRFQDLVAYLGRAMGGRPAQALGRRILLRVSKDTFLRGAVRPTNEPFPRARVVGIDDWAWRKGQRYGTLVCDLERRAVIDLLPDREPATVAAWLRRHPQIEIVARDRNGGYGRAISQALPDAIQVADRWHLLQNASDAFLSAVRRAMAQIRKVAYHAELAPGILTAAERLQYQGFQRRQQTNALIQRMGGEGVPIKRIVRITGLSRGLVRRVLRGEREDVFRLRQNSLTPWFPDLERYWQDGCRNGAELWRRLCADGFQGSLRVVGEWATRQRRAEAAIPTGSGKCPPSRQIARMMTTGRHHLSKSDSILVTQVEHALPALSQARRLLDAFTTMVRNGDAAAMAGWLEEASGSEMATFARGLTADLDAVMAALREPWSNGQTEGQINRLKMLKRKMYGAAGIDLLLARLQHSA</sequence>
<evidence type="ECO:0000313" key="3">
    <source>
        <dbReference type="EMBL" id="QEU08073.1"/>
    </source>
</evidence>
<evidence type="ECO:0000313" key="4">
    <source>
        <dbReference type="EMBL" id="QEU09219.1"/>
    </source>
</evidence>
<dbReference type="Pfam" id="PF14690">
    <property type="entry name" value="Zn_ribbon_ISL3"/>
    <property type="match status" value="1"/>
</dbReference>
<feature type="domain" description="Transposase IS204/IS1001/IS1096/IS1165 DDE" evidence="1">
    <location>
        <begin position="157"/>
        <end position="256"/>
    </location>
</feature>
<dbReference type="Proteomes" id="UP000324507">
    <property type="component" value="Chromosome"/>
</dbReference>
<evidence type="ECO:0000259" key="1">
    <source>
        <dbReference type="Pfam" id="PF01610"/>
    </source>
</evidence>
<gene>
    <name evidence="3" type="ORF">FOB51_08720</name>
    <name evidence="4" type="ORF">FOB51_15085</name>
</gene>
<evidence type="ECO:0000313" key="5">
    <source>
        <dbReference type="Proteomes" id="UP000324507"/>
    </source>
</evidence>
<name>A0A5P2QR74_9RHOB</name>
<feature type="domain" description="Transposase IS204/IS1001/IS1096/IS1165 DDE" evidence="1">
    <location>
        <begin position="390"/>
        <end position="512"/>
    </location>
</feature>
<dbReference type="InterPro" id="IPR029261">
    <property type="entry name" value="Transposase_Znf"/>
</dbReference>
<organism evidence="3 5">
    <name type="scientific">Paracoccus yeei</name>
    <dbReference type="NCBI Taxonomy" id="147645"/>
    <lineage>
        <taxon>Bacteria</taxon>
        <taxon>Pseudomonadati</taxon>
        <taxon>Pseudomonadota</taxon>
        <taxon>Alphaproteobacteria</taxon>
        <taxon>Rhodobacterales</taxon>
        <taxon>Paracoccaceae</taxon>
        <taxon>Paracoccus</taxon>
    </lineage>
</organism>
<dbReference type="InterPro" id="IPR047951">
    <property type="entry name" value="Transpos_ISL3"/>
</dbReference>
<dbReference type="AlphaFoldDB" id="A0A5P2QR74"/>
<dbReference type="EMBL" id="CP044081">
    <property type="protein sequence ID" value="QEU09219.1"/>
    <property type="molecule type" value="Genomic_DNA"/>
</dbReference>
<feature type="domain" description="Transposase IS204/IS1001/IS1096/IS1165 zinc-finger" evidence="2">
    <location>
        <begin position="37"/>
        <end position="78"/>
    </location>
</feature>
<reference evidence="3 5" key="1">
    <citation type="submission" date="2019-09" db="EMBL/GenBank/DDBJ databases">
        <title>FDA dAtabase for Regulatory Grade micrObial Sequences (FDA-ARGOS): Supporting development and validation of Infectious Disease Dx tests.</title>
        <authorList>
            <person name="Sciortino C."/>
            <person name="Tallon L."/>
            <person name="Sadzewicz L."/>
            <person name="Vavikolanu K."/>
            <person name="Mehta A."/>
            <person name="Aluvathingal J."/>
            <person name="Nadendla S."/>
            <person name="Nandy P."/>
            <person name="Geyer C."/>
            <person name="Yan Y."/>
            <person name="Sichtig H."/>
        </authorList>
    </citation>
    <scope>NUCLEOTIDE SEQUENCE [LARGE SCALE GENOMIC DNA]</scope>
    <source>
        <strain evidence="3 5">FDAARGOS_643</strain>
    </source>
</reference>
<protein>
    <submittedName>
        <fullName evidence="3">ISL3 family transposase</fullName>
    </submittedName>
</protein>
<dbReference type="NCBIfam" id="NF033550">
    <property type="entry name" value="transpos_ISL3"/>
    <property type="match status" value="1"/>
</dbReference>